<dbReference type="AlphaFoldDB" id="A0A369PPQ0"/>
<dbReference type="GeneID" id="96616513"/>
<sequence>MTKKKNGRPLKLDGKRTRFIKARFTEEEYALLRNLWLSLGLKESDFLRQRLLISSAVSNKINAVEVLKHLNQIGAEIGRSGNNINQLARHANFLNKRGMLSAEIVLQFNTIFTDYISIFRGMERATRELLRLLKA</sequence>
<dbReference type="OrthoDB" id="681025at2"/>
<evidence type="ECO:0000313" key="2">
    <source>
        <dbReference type="Proteomes" id="UP000253961"/>
    </source>
</evidence>
<dbReference type="RefSeq" id="WP_056095082.1">
    <property type="nucleotide sequence ID" value="NZ_QPKV01000012.1"/>
</dbReference>
<name>A0A369PPQ0_9SPHI</name>
<proteinExistence type="predicted"/>
<dbReference type="Proteomes" id="UP000253961">
    <property type="component" value="Unassembled WGS sequence"/>
</dbReference>
<evidence type="ECO:0000313" key="1">
    <source>
        <dbReference type="EMBL" id="RDC54591.1"/>
    </source>
</evidence>
<protein>
    <submittedName>
        <fullName evidence="1">Plasmid mobilization relaxosome protein MobC</fullName>
    </submittedName>
</protein>
<organism evidence="1 2">
    <name type="scientific">Pedobacter chinensis</name>
    <dbReference type="NCBI Taxonomy" id="2282421"/>
    <lineage>
        <taxon>Bacteria</taxon>
        <taxon>Pseudomonadati</taxon>
        <taxon>Bacteroidota</taxon>
        <taxon>Sphingobacteriia</taxon>
        <taxon>Sphingobacteriales</taxon>
        <taxon>Sphingobacteriaceae</taxon>
        <taxon>Pedobacter</taxon>
    </lineage>
</organism>
<keyword evidence="2" id="KW-1185">Reference proteome</keyword>
<comment type="caution">
    <text evidence="1">The sequence shown here is derived from an EMBL/GenBank/DDBJ whole genome shotgun (WGS) entry which is preliminary data.</text>
</comment>
<dbReference type="EMBL" id="QPKV01000012">
    <property type="protein sequence ID" value="RDC54591.1"/>
    <property type="molecule type" value="Genomic_DNA"/>
</dbReference>
<dbReference type="Pfam" id="PF21983">
    <property type="entry name" value="NikA-like"/>
    <property type="match status" value="1"/>
</dbReference>
<reference evidence="1 2" key="1">
    <citation type="submission" date="2018-07" db="EMBL/GenBank/DDBJ databases">
        <title>Pedobacter sp. nov., isolated from soil.</title>
        <authorList>
            <person name="Zhou L.Y."/>
            <person name="Du Z.J."/>
        </authorList>
    </citation>
    <scope>NUCLEOTIDE SEQUENCE [LARGE SCALE GENOMIC DNA]</scope>
    <source>
        <strain evidence="1 2">JDX94</strain>
    </source>
</reference>
<gene>
    <name evidence="1" type="ORF">DU508_20430</name>
</gene>
<accession>A0A369PPQ0</accession>
<dbReference type="InterPro" id="IPR053842">
    <property type="entry name" value="NikA-like"/>
</dbReference>